<keyword evidence="1" id="KW-0378">Hydrolase</keyword>
<keyword evidence="2" id="KW-1185">Reference proteome</keyword>
<gene>
    <name evidence="1" type="ORF">ACFYKX_26440</name>
</gene>
<dbReference type="EMBL" id="JBIACK010000025">
    <property type="protein sequence ID" value="MFE8704111.1"/>
    <property type="molecule type" value="Genomic_DNA"/>
</dbReference>
<comment type="caution">
    <text evidence="1">The sequence shown here is derived from an EMBL/GenBank/DDBJ whole genome shotgun (WGS) entry which is preliminary data.</text>
</comment>
<protein>
    <submittedName>
        <fullName evidence="1">Replicative helicase loader/inhibitor</fullName>
    </submittedName>
</protein>
<organism evidence="1 2">
    <name type="scientific">Cytobacillus spartinae</name>
    <dbReference type="NCBI Taxonomy" id="3299023"/>
    <lineage>
        <taxon>Bacteria</taxon>
        <taxon>Bacillati</taxon>
        <taxon>Bacillota</taxon>
        <taxon>Bacilli</taxon>
        <taxon>Bacillales</taxon>
        <taxon>Bacillaceae</taxon>
        <taxon>Cytobacillus</taxon>
    </lineage>
</organism>
<keyword evidence="1" id="KW-0547">Nucleotide-binding</keyword>
<keyword evidence="1" id="KW-0067">ATP-binding</keyword>
<dbReference type="GO" id="GO:0004386">
    <property type="term" value="F:helicase activity"/>
    <property type="evidence" value="ECO:0007669"/>
    <property type="project" value="UniProtKB-KW"/>
</dbReference>
<accession>A0ABW6KIY0</accession>
<evidence type="ECO:0000313" key="2">
    <source>
        <dbReference type="Proteomes" id="UP001601059"/>
    </source>
</evidence>
<reference evidence="1 2" key="1">
    <citation type="submission" date="2024-08" db="EMBL/GenBank/DDBJ databases">
        <title>Two novel Cytobacillus novel species.</title>
        <authorList>
            <person name="Liu G."/>
        </authorList>
    </citation>
    <scope>NUCLEOTIDE SEQUENCE [LARGE SCALE GENOMIC DNA]</scope>
    <source>
        <strain evidence="1 2">FJAT-54145</strain>
    </source>
</reference>
<sequence>MNRKEIINLLAIATANFPNMQEKDMKPTAILWEKALSDIDYPTAEKALLKVLSTSKFFPTIAELREAIAQITQPVSIDAMEAWGLIGQAIRKYGYYQQKEAMESLPDEVVEMVKRFTWRELCLSENVDTLRAQFRMAWDTQSKRKKELNALPSEIRALLEGNTSQFLIGDSND</sequence>
<dbReference type="Proteomes" id="UP001601059">
    <property type="component" value="Unassembled WGS sequence"/>
</dbReference>
<keyword evidence="1" id="KW-0347">Helicase</keyword>
<evidence type="ECO:0000313" key="1">
    <source>
        <dbReference type="EMBL" id="MFE8704111.1"/>
    </source>
</evidence>
<dbReference type="RefSeq" id="WP_389365205.1">
    <property type="nucleotide sequence ID" value="NZ_JBIACK010000025.1"/>
</dbReference>
<name>A0ABW6KIY0_9BACI</name>
<proteinExistence type="predicted"/>
<dbReference type="Gene3D" id="1.10.8.200">
    <property type="entry name" value="Replisome organizer (g39p helicase loader/inhibitor protein)"/>
    <property type="match status" value="1"/>
</dbReference>